<dbReference type="Proteomes" id="UP001243375">
    <property type="component" value="Unassembled WGS sequence"/>
</dbReference>
<accession>A0ACC2X407</accession>
<gene>
    <name evidence="1" type="ORF">QFC22_003985</name>
</gene>
<comment type="caution">
    <text evidence="1">The sequence shown here is derived from an EMBL/GenBank/DDBJ whole genome shotgun (WGS) entry which is preliminary data.</text>
</comment>
<sequence length="237" mass="27070">MDAGRNRMDEEMLFSLGRSSKVTLATTKPDDATSNQTSNERLEMSQSQACKYCEDFFESLKKPWLEFVLPGTLPGVLGSWIVACSAETEKTVTYYVRPPLSQFALPHGRVQHELHVQKWAIELPVYYGRYFRNTHDDAKKKAFVRFQKIKVPQLQSLDLNRNVPSIMSIPMGVATVPMGMEYRESKLQLDEKQLLWLKFYVACQTAAGLCIPETERNPQGIAEWLGQFKTGESRKPL</sequence>
<organism evidence="1 2">
    <name type="scientific">Naganishia vaughanmartiniae</name>
    <dbReference type="NCBI Taxonomy" id="1424756"/>
    <lineage>
        <taxon>Eukaryota</taxon>
        <taxon>Fungi</taxon>
        <taxon>Dikarya</taxon>
        <taxon>Basidiomycota</taxon>
        <taxon>Agaricomycotina</taxon>
        <taxon>Tremellomycetes</taxon>
        <taxon>Filobasidiales</taxon>
        <taxon>Filobasidiaceae</taxon>
        <taxon>Naganishia</taxon>
    </lineage>
</organism>
<dbReference type="EMBL" id="JASBWU010000010">
    <property type="protein sequence ID" value="KAJ9118764.1"/>
    <property type="molecule type" value="Genomic_DNA"/>
</dbReference>
<name>A0ACC2X407_9TREE</name>
<evidence type="ECO:0000313" key="1">
    <source>
        <dbReference type="EMBL" id="KAJ9118764.1"/>
    </source>
</evidence>
<keyword evidence="2" id="KW-1185">Reference proteome</keyword>
<reference evidence="1" key="1">
    <citation type="submission" date="2023-04" db="EMBL/GenBank/DDBJ databases">
        <title>Draft Genome sequencing of Naganishia species isolated from polar environments using Oxford Nanopore Technology.</title>
        <authorList>
            <person name="Leo P."/>
            <person name="Venkateswaran K."/>
        </authorList>
    </citation>
    <scope>NUCLEOTIDE SEQUENCE</scope>
    <source>
        <strain evidence="1">MNA-CCFEE 5425</strain>
    </source>
</reference>
<protein>
    <submittedName>
        <fullName evidence="1">Uncharacterized protein</fullName>
    </submittedName>
</protein>
<evidence type="ECO:0000313" key="2">
    <source>
        <dbReference type="Proteomes" id="UP001243375"/>
    </source>
</evidence>
<proteinExistence type="predicted"/>